<evidence type="ECO:0000313" key="1">
    <source>
        <dbReference type="EMBL" id="ALG12473.1"/>
    </source>
</evidence>
<dbReference type="Proteomes" id="UP000063699">
    <property type="component" value="Chromosome"/>
</dbReference>
<dbReference type="OrthoDB" id="3662321at2"/>
<dbReference type="RefSeq" id="WP_054294367.1">
    <property type="nucleotide sequence ID" value="NZ_CP012752.1"/>
</dbReference>
<dbReference type="AlphaFoldDB" id="A0A0N9IC31"/>
<dbReference type="EMBL" id="CP012752">
    <property type="protein sequence ID" value="ALG12473.1"/>
    <property type="molecule type" value="Genomic_DNA"/>
</dbReference>
<sequence length="523" mass="55384">MAGYEVQWGERTRLVGEPVVQLDGLEEREHEVQVRSIDPFGRRSTPVRVTGMPSRAARPALEYTDEFDTTDSVHAEVPGSRWHVSGYRGCIDLGAGRGVKQGQLAVQFGCGADDVVLRSRPAFRLISGNGRLTVVTDAAGPRGELDFDFVPGTSDRIGTRGDAAPELPPGAIRVSISDGGTRLVTTGGEVTPSTARPARRGSGALHKFDVVFTPSGVQVLQDDSIVLTSGVVPSWTTSTVLLGMIGPPGRRSRVHLDTVGMSSVVQPAEQVVEFATALGTQRVLRPQETAPGIGVTRQPLIGAAKARLRATVTLGAGTDPNGMSLQIADRTVPMVPATPGSPAKPGADVTLVAQLPPELFTGDTPALSPLVIRGQGTGAVLESYLEIVGTGPAKRLPDPELSPRLPALPTVTASLRDVNGTDLGKTASANAPFQLEINLDHTLTQRDADDVLPVRGFEVFLNERRIAAIPTDSQGPTIGGTYRLTVSATEELPGDQTLAVRLHPADRQKQPQWTQFTIALLLR</sequence>
<organism evidence="1 2">
    <name type="scientific">Kibdelosporangium phytohabitans</name>
    <dbReference type="NCBI Taxonomy" id="860235"/>
    <lineage>
        <taxon>Bacteria</taxon>
        <taxon>Bacillati</taxon>
        <taxon>Actinomycetota</taxon>
        <taxon>Actinomycetes</taxon>
        <taxon>Pseudonocardiales</taxon>
        <taxon>Pseudonocardiaceae</taxon>
        <taxon>Kibdelosporangium</taxon>
    </lineage>
</organism>
<keyword evidence="2" id="KW-1185">Reference proteome</keyword>
<reference evidence="1 2" key="1">
    <citation type="submission" date="2015-07" db="EMBL/GenBank/DDBJ databases">
        <title>Genome sequencing of Kibdelosporangium phytohabitans.</title>
        <authorList>
            <person name="Qin S."/>
            <person name="Xing K."/>
        </authorList>
    </citation>
    <scope>NUCLEOTIDE SEQUENCE [LARGE SCALE GENOMIC DNA]</scope>
    <source>
        <strain evidence="1 2">KLBMP1111</strain>
    </source>
</reference>
<protein>
    <submittedName>
        <fullName evidence="1">Uncharacterized protein</fullName>
    </submittedName>
</protein>
<name>A0A0N9IC31_9PSEU</name>
<gene>
    <name evidence="1" type="ORF">AOZ06_41430</name>
</gene>
<dbReference type="KEGG" id="kphy:AOZ06_41430"/>
<accession>A0A0N9IC31</accession>
<proteinExistence type="predicted"/>
<evidence type="ECO:0000313" key="2">
    <source>
        <dbReference type="Proteomes" id="UP000063699"/>
    </source>
</evidence>